<dbReference type="InterPro" id="IPR029044">
    <property type="entry name" value="Nucleotide-diphossugar_trans"/>
</dbReference>
<gene>
    <name evidence="2" type="ORF">WMO44_09125</name>
</gene>
<dbReference type="CDD" id="cd04186">
    <property type="entry name" value="GT_2_like_c"/>
    <property type="match status" value="1"/>
</dbReference>
<dbReference type="CDD" id="cd04184">
    <property type="entry name" value="GT2_RfbC_Mx_like"/>
    <property type="match status" value="1"/>
</dbReference>
<proteinExistence type="predicted"/>
<dbReference type="InterPro" id="IPR001173">
    <property type="entry name" value="Glyco_trans_2-like"/>
</dbReference>
<evidence type="ECO:0000313" key="2">
    <source>
        <dbReference type="EMBL" id="MEQ2362303.1"/>
    </source>
</evidence>
<dbReference type="Gene3D" id="3.90.550.10">
    <property type="entry name" value="Spore Coat Polysaccharide Biosynthesis Protein SpsA, Chain A"/>
    <property type="match status" value="2"/>
</dbReference>
<comment type="caution">
    <text evidence="2">The sequence shown here is derived from an EMBL/GenBank/DDBJ whole genome shotgun (WGS) entry which is preliminary data.</text>
</comment>
<organism evidence="2 3">
    <name type="scientific">Faecalibacterium tardum</name>
    <dbReference type="NCBI Taxonomy" id="3133156"/>
    <lineage>
        <taxon>Bacteria</taxon>
        <taxon>Bacillati</taxon>
        <taxon>Bacillota</taxon>
        <taxon>Clostridia</taxon>
        <taxon>Eubacteriales</taxon>
        <taxon>Oscillospiraceae</taxon>
        <taxon>Faecalibacterium</taxon>
    </lineage>
</organism>
<dbReference type="Pfam" id="PF00535">
    <property type="entry name" value="Glycos_transf_2"/>
    <property type="match status" value="1"/>
</dbReference>
<dbReference type="Proteomes" id="UP001457197">
    <property type="component" value="Unassembled WGS sequence"/>
</dbReference>
<protein>
    <submittedName>
        <fullName evidence="2">Glycosyltransferase family 2 protein</fullName>
    </submittedName>
</protein>
<feature type="domain" description="Glycosyltransferase 2-like" evidence="1">
    <location>
        <begin position="286"/>
        <end position="420"/>
    </location>
</feature>
<dbReference type="PANTHER" id="PTHR43179:SF7">
    <property type="entry name" value="RHAMNOSYLTRANSFERASE WBBL"/>
    <property type="match status" value="1"/>
</dbReference>
<evidence type="ECO:0000259" key="1">
    <source>
        <dbReference type="Pfam" id="PF00535"/>
    </source>
</evidence>
<dbReference type="PANTHER" id="PTHR43179">
    <property type="entry name" value="RHAMNOSYLTRANSFERASE WBBL"/>
    <property type="match status" value="1"/>
</dbReference>
<sequence length="821" mass="92763">MNGKHNCVEKRTDWSISMELDQAKQNQEAAERCRALAQRIVRELAPRSVQVLEDSGLLEKAFCKMNTAVVQSAPELLVVADPQWVSLPAVQAEKVLLVCAEYAGMADCAKQLAAQGFCRELAWKDHGKEQLTALFCRMDAPELPELENGYEQQLDVLRERTLLAERTAAEQSAQLERLRSDLSLSRSHEQNLEKTLNSVVNSTFWKASWPLRYLVSKCRQLWRTFPLFVFFATLRRVGFAGVMAQAKAKKEYKKLFPGKAMPADRFADVELLVKQAADQPAAPRISIVVPLYNTPHDFLVELLDSVQNQTYRNWELCMVDAGQDADVGALVQERASTDSRIRYQKLDSNEGIAGNTNQGFALATGEYIALLDHDDILHPCALWYVAEAIAKQGADFVYTDEVTFEGDIDHLTVYHFKPDYMLDNLRSNNYICHLSVFSAALLAKVGGGERAEFNGSQDYDLYLRLTEQAEKIVHIPHLLYYWRSSPASVASNISAKTYCLEAAMKALRAHYDRMGVPVDAVTMVPNTPGFYKTDYTITKPGRVSVLIPSCDHSGDLRLCVESIYRKTTYPDFEIIIIENNSKEPATFRCYEQLQKEHPDTLHVLTWQGTGFNYSALNNFGARAATGEYLLLLNNDTEVISPRWMEEMVMYAQQDRVGCVGAKLLYPDNTIQHAGIGFGFLTLAAHMHKNFPVGHPGYMGRLVYAQDVYAVTAACLMVRKDVYEQVNGLDESFAVAFNDVDFCVRVREAGYTNVFTPFAQLYHYESKSRGLDESPAKRKRFASEVERFQKRWAKQLAAGDPCMNPNFDLMKEDFSFDIKPLE</sequence>
<dbReference type="SUPFAM" id="SSF53448">
    <property type="entry name" value="Nucleotide-diphospho-sugar transferases"/>
    <property type="match status" value="2"/>
</dbReference>
<reference evidence="2 3" key="1">
    <citation type="submission" date="2024-03" db="EMBL/GenBank/DDBJ databases">
        <title>Human intestinal bacterial collection.</title>
        <authorList>
            <person name="Pauvert C."/>
            <person name="Hitch T.C.A."/>
            <person name="Clavel T."/>
        </authorList>
    </citation>
    <scope>NUCLEOTIDE SEQUENCE [LARGE SCALE GENOMIC DNA]</scope>
    <source>
        <strain evidence="2 3">CLA-AA-H175</strain>
    </source>
</reference>
<keyword evidence="3" id="KW-1185">Reference proteome</keyword>
<dbReference type="Pfam" id="PF13641">
    <property type="entry name" value="Glyco_tranf_2_3"/>
    <property type="match status" value="1"/>
</dbReference>
<name>A0ABV1AVS6_9FIRM</name>
<accession>A0ABV1AVS6</accession>
<evidence type="ECO:0000313" key="3">
    <source>
        <dbReference type="Proteomes" id="UP001457197"/>
    </source>
</evidence>
<dbReference type="EMBL" id="JBBMEO010000013">
    <property type="protein sequence ID" value="MEQ2362303.1"/>
    <property type="molecule type" value="Genomic_DNA"/>
</dbReference>